<protein>
    <submittedName>
        <fullName evidence="2">Integrase</fullName>
    </submittedName>
</protein>
<evidence type="ECO:0000313" key="2">
    <source>
        <dbReference type="EMBL" id="RAG82357.1"/>
    </source>
</evidence>
<dbReference type="EMBL" id="QKYN01000116">
    <property type="protein sequence ID" value="RAG82357.1"/>
    <property type="molecule type" value="Genomic_DNA"/>
</dbReference>
<comment type="caution">
    <text evidence="2">The sequence shown here is derived from an EMBL/GenBank/DDBJ whole genome shotgun (WGS) entry which is preliminary data.</text>
</comment>
<keyword evidence="3" id="KW-1185">Reference proteome</keyword>
<proteinExistence type="predicted"/>
<dbReference type="AlphaFoldDB" id="A0A2X0ICX2"/>
<dbReference type="Proteomes" id="UP000248889">
    <property type="component" value="Unassembled WGS sequence"/>
</dbReference>
<name>A0A2X0ICX2_9ACTN</name>
<gene>
    <name evidence="2" type="ORF">DN069_27955</name>
</gene>
<accession>A0A2X0ICX2</accession>
<organism evidence="2 3">
    <name type="scientific">Streptacidiphilus pinicola</name>
    <dbReference type="NCBI Taxonomy" id="2219663"/>
    <lineage>
        <taxon>Bacteria</taxon>
        <taxon>Bacillati</taxon>
        <taxon>Actinomycetota</taxon>
        <taxon>Actinomycetes</taxon>
        <taxon>Kitasatosporales</taxon>
        <taxon>Streptomycetaceae</taxon>
        <taxon>Streptacidiphilus</taxon>
    </lineage>
</organism>
<evidence type="ECO:0000313" key="3">
    <source>
        <dbReference type="Proteomes" id="UP000248889"/>
    </source>
</evidence>
<sequence>MGSDGYLVVLQIYERHHHQHRPHRALASAALVRALPSGLEPPQGERLNIRRRDRPGGVLPEYQHAV</sequence>
<reference evidence="2 3" key="1">
    <citation type="submission" date="2018-06" db="EMBL/GenBank/DDBJ databases">
        <title>Streptacidiphilus pinicola sp. nov., isolated from pine grove soil.</title>
        <authorList>
            <person name="Roh S.G."/>
            <person name="Park S."/>
            <person name="Kim M.-K."/>
            <person name="Yun B.-R."/>
            <person name="Park J."/>
            <person name="Kim M.J."/>
            <person name="Kim Y.S."/>
            <person name="Kim S.B."/>
        </authorList>
    </citation>
    <scope>NUCLEOTIDE SEQUENCE [LARGE SCALE GENOMIC DNA]</scope>
    <source>
        <strain evidence="2 3">MMS16-CNU450</strain>
    </source>
</reference>
<evidence type="ECO:0000256" key="1">
    <source>
        <dbReference type="SAM" id="MobiDB-lite"/>
    </source>
</evidence>
<feature type="region of interest" description="Disordered" evidence="1">
    <location>
        <begin position="40"/>
        <end position="66"/>
    </location>
</feature>